<organism evidence="2 3">
    <name type="scientific">Vitis rotundifolia</name>
    <name type="common">Muscadine grape</name>
    <dbReference type="NCBI Taxonomy" id="103349"/>
    <lineage>
        <taxon>Eukaryota</taxon>
        <taxon>Viridiplantae</taxon>
        <taxon>Streptophyta</taxon>
        <taxon>Embryophyta</taxon>
        <taxon>Tracheophyta</taxon>
        <taxon>Spermatophyta</taxon>
        <taxon>Magnoliopsida</taxon>
        <taxon>eudicotyledons</taxon>
        <taxon>Gunneridae</taxon>
        <taxon>Pentapetalae</taxon>
        <taxon>rosids</taxon>
        <taxon>Vitales</taxon>
        <taxon>Vitaceae</taxon>
        <taxon>Viteae</taxon>
        <taxon>Vitis</taxon>
    </lineage>
</organism>
<protein>
    <recommendedName>
        <fullName evidence="1">Tubulin--tyrosine ligase-like protein 12 SET-like domain-containing protein</fullName>
    </recommendedName>
</protein>
<dbReference type="PANTHER" id="PTHR46088">
    <property type="entry name" value="TUBULIN--TYROSINE LIGASE-LIKE PROTEIN 12"/>
    <property type="match status" value="1"/>
</dbReference>
<evidence type="ECO:0000313" key="2">
    <source>
        <dbReference type="EMBL" id="KAJ9690394.1"/>
    </source>
</evidence>
<proteinExistence type="predicted"/>
<sequence length="110" mass="12750">MRERTAEAACAHLRLHGKESHVFLIDHAWTFRLFDAPKQLQEVPRLAERMASLICVDIDMDSNSEETDTINRGSDEKDTKLDAMRMLRKRVRKVVLQRRRSICVASNAIE</sequence>
<evidence type="ECO:0000313" key="3">
    <source>
        <dbReference type="Proteomes" id="UP001168098"/>
    </source>
</evidence>
<reference evidence="2 3" key="1">
    <citation type="journal article" date="2023" name="BMC Biotechnol.">
        <title>Vitis rotundifolia cv Carlos genome sequencing.</title>
        <authorList>
            <person name="Huff M."/>
            <person name="Hulse-Kemp A."/>
            <person name="Scheffler B."/>
            <person name="Youngblood R."/>
            <person name="Simpson S."/>
            <person name="Babiker E."/>
            <person name="Staton M."/>
        </authorList>
    </citation>
    <scope>NUCLEOTIDE SEQUENCE [LARGE SCALE GENOMIC DNA]</scope>
    <source>
        <tissue evidence="2">Leaf</tissue>
    </source>
</reference>
<accession>A0AA38ZKA6</accession>
<evidence type="ECO:0000259" key="1">
    <source>
        <dbReference type="Pfam" id="PF25556"/>
    </source>
</evidence>
<feature type="domain" description="Tubulin--tyrosine ligase-like protein 12 SET-like" evidence="1">
    <location>
        <begin position="19"/>
        <end position="66"/>
    </location>
</feature>
<dbReference type="InterPro" id="IPR057954">
    <property type="entry name" value="SET_TTL12"/>
</dbReference>
<gene>
    <name evidence="2" type="ORF">PVL29_012842</name>
</gene>
<dbReference type="InterPro" id="IPR027749">
    <property type="entry name" value="TTLL12"/>
</dbReference>
<dbReference type="EMBL" id="JARBHA010000010">
    <property type="protein sequence ID" value="KAJ9690394.1"/>
    <property type="molecule type" value="Genomic_DNA"/>
</dbReference>
<dbReference type="Pfam" id="PF25556">
    <property type="entry name" value="SET_TTL"/>
    <property type="match status" value="1"/>
</dbReference>
<dbReference type="PANTHER" id="PTHR46088:SF1">
    <property type="entry name" value="TUBULIN--TYROSINE LIGASE-LIKE PROTEIN 12"/>
    <property type="match status" value="1"/>
</dbReference>
<dbReference type="AlphaFoldDB" id="A0AA38ZKA6"/>
<name>A0AA38ZKA6_VITRO</name>
<comment type="caution">
    <text evidence="2">The sequence shown here is derived from an EMBL/GenBank/DDBJ whole genome shotgun (WGS) entry which is preliminary data.</text>
</comment>
<dbReference type="GO" id="GO:0005737">
    <property type="term" value="C:cytoplasm"/>
    <property type="evidence" value="ECO:0007669"/>
    <property type="project" value="TreeGrafter"/>
</dbReference>
<keyword evidence="3" id="KW-1185">Reference proteome</keyword>
<dbReference type="Proteomes" id="UP001168098">
    <property type="component" value="Unassembled WGS sequence"/>
</dbReference>